<evidence type="ECO:0000313" key="1">
    <source>
        <dbReference type="EMBL" id="CEG13608.1"/>
    </source>
</evidence>
<proteinExistence type="predicted"/>
<accession>A0A098EC71</accession>
<gene>
    <name evidence="1" type="ORF">MSIBF_A4280005</name>
</gene>
<dbReference type="EMBL" id="CCXY01000366">
    <property type="protein sequence ID" value="CEG13608.1"/>
    <property type="molecule type" value="Genomic_DNA"/>
</dbReference>
<name>A0A098EC71_9ZZZZ</name>
<dbReference type="AlphaFoldDB" id="A0A098EC71"/>
<sequence length="43" mass="4939">MPKNLISLFVYCILDTISETLSIHTEGEDGKLNEIKTINFKIR</sequence>
<organism evidence="1">
    <name type="scientific">groundwater metagenome</name>
    <dbReference type="NCBI Taxonomy" id="717931"/>
    <lineage>
        <taxon>unclassified sequences</taxon>
        <taxon>metagenomes</taxon>
        <taxon>ecological metagenomes</taxon>
    </lineage>
</organism>
<protein>
    <submittedName>
        <fullName evidence="1">Uncharacterized protein</fullName>
    </submittedName>
</protein>
<reference evidence="1" key="1">
    <citation type="submission" date="2014-09" db="EMBL/GenBank/DDBJ databases">
        <authorList>
            <person name="Probst J Alexander"/>
        </authorList>
    </citation>
    <scope>NUCLEOTIDE SEQUENCE</scope>
</reference>